<name>A0ABY8KHZ3_9BACI</name>
<gene>
    <name evidence="1" type="ORF">QBO96_18890</name>
</gene>
<sequence length="326" mass="37276">MNLRQRALTNFQGMKTSVFVKSTSKFKSISNLTLAKLIIISADDELGTNNEVEPTNYRNFSSQIVKTSNNYKDLPDRASALEQAISRVLKINTNIIRYSKVHLEHLVIWVSFLERYADNEQLLQKAKEILNVDLKISYTNFNLAITELKTLIKKHEESEAFNMITTNENVNVTLVSNESKDIEVNEGCPQNVNVALVSNEYLHETILLQTKELVGTYINLDELDELLPNFVFIKGDVVTLNAVYQDGDYETDIAMSFFLTSIDNDFDMVVALITDFDDELDEYDTLLHLISPTKLVKFVQDIFNEKDISFFEVENVTDLLKLVSIM</sequence>
<evidence type="ECO:0008006" key="3">
    <source>
        <dbReference type="Google" id="ProtNLM"/>
    </source>
</evidence>
<dbReference type="RefSeq" id="WP_279494017.1">
    <property type="nucleotide sequence ID" value="NZ_CP122283.1"/>
</dbReference>
<reference evidence="1 2" key="1">
    <citation type="submission" date="2023-04" db="EMBL/GenBank/DDBJ databases">
        <title>Genomic of Lysinibacillus capsici TSBLM.</title>
        <authorList>
            <person name="Hu X.S."/>
            <person name="Yu C.H."/>
        </authorList>
    </citation>
    <scope>NUCLEOTIDE SEQUENCE [LARGE SCALE GENOMIC DNA]</scope>
    <source>
        <strain evidence="1 2">TSBLM</strain>
    </source>
</reference>
<proteinExistence type="predicted"/>
<evidence type="ECO:0000313" key="2">
    <source>
        <dbReference type="Proteomes" id="UP001244564"/>
    </source>
</evidence>
<protein>
    <recommendedName>
        <fullName evidence="3">Group-specific protein</fullName>
    </recommendedName>
</protein>
<evidence type="ECO:0000313" key="1">
    <source>
        <dbReference type="EMBL" id="WGF37759.1"/>
    </source>
</evidence>
<keyword evidence="2" id="KW-1185">Reference proteome</keyword>
<dbReference type="Proteomes" id="UP001244564">
    <property type="component" value="Chromosome"/>
</dbReference>
<organism evidence="1 2">
    <name type="scientific">Lysinibacillus capsici</name>
    <dbReference type="NCBI Taxonomy" id="2115968"/>
    <lineage>
        <taxon>Bacteria</taxon>
        <taxon>Bacillati</taxon>
        <taxon>Bacillota</taxon>
        <taxon>Bacilli</taxon>
        <taxon>Bacillales</taxon>
        <taxon>Bacillaceae</taxon>
        <taxon>Lysinibacillus</taxon>
    </lineage>
</organism>
<dbReference type="EMBL" id="CP122283">
    <property type="protein sequence ID" value="WGF37759.1"/>
    <property type="molecule type" value="Genomic_DNA"/>
</dbReference>
<accession>A0ABY8KHZ3</accession>